<protein>
    <recommendedName>
        <fullName evidence="3">STAS domain-containing protein</fullName>
    </recommendedName>
</protein>
<evidence type="ECO:0008006" key="3">
    <source>
        <dbReference type="Google" id="ProtNLM"/>
    </source>
</evidence>
<dbReference type="PANTHER" id="PTHR35849">
    <property type="entry name" value="BLR2341 PROTEIN"/>
    <property type="match status" value="1"/>
</dbReference>
<dbReference type="CDD" id="cd07043">
    <property type="entry name" value="STAS_anti-anti-sigma_factors"/>
    <property type="match status" value="1"/>
</dbReference>
<dbReference type="AlphaFoldDB" id="H5TV49"/>
<evidence type="ECO:0000313" key="2">
    <source>
        <dbReference type="Proteomes" id="UP000005845"/>
    </source>
</evidence>
<dbReference type="EMBL" id="BAFC01000006">
    <property type="protein sequence ID" value="GAB37357.1"/>
    <property type="molecule type" value="Genomic_DNA"/>
</dbReference>
<comment type="caution">
    <text evidence="1">The sequence shown here is derived from an EMBL/GenBank/DDBJ whole genome shotgun (WGS) entry which is preliminary data.</text>
</comment>
<dbReference type="Proteomes" id="UP000005845">
    <property type="component" value="Unassembled WGS sequence"/>
</dbReference>
<gene>
    <name evidence="1" type="ORF">GOSPT_006_00480</name>
</gene>
<organism evidence="1 2">
    <name type="scientific">Gordonia sputi NBRC 100414</name>
    <dbReference type="NCBI Taxonomy" id="1089453"/>
    <lineage>
        <taxon>Bacteria</taxon>
        <taxon>Bacillati</taxon>
        <taxon>Actinomycetota</taxon>
        <taxon>Actinomycetes</taxon>
        <taxon>Mycobacteriales</taxon>
        <taxon>Gordoniaceae</taxon>
        <taxon>Gordonia</taxon>
    </lineage>
</organism>
<dbReference type="eggNOG" id="ENOG5031WCA">
    <property type="taxonomic scope" value="Bacteria"/>
</dbReference>
<name>H5TV49_9ACTN</name>
<accession>H5TV49</accession>
<reference evidence="1 2" key="1">
    <citation type="submission" date="2012-02" db="EMBL/GenBank/DDBJ databases">
        <title>Whole genome shotgun sequence of Gordonia sputi NBRC 100414.</title>
        <authorList>
            <person name="Yoshida I."/>
            <person name="Hosoyama A."/>
            <person name="Tsuchikane K."/>
            <person name="Katsumata H."/>
            <person name="Yamazaki S."/>
            <person name="Fujita N."/>
        </authorList>
    </citation>
    <scope>NUCLEOTIDE SEQUENCE [LARGE SCALE GENOMIC DNA]</scope>
    <source>
        <strain evidence="1 2">NBRC 100414</strain>
    </source>
</reference>
<dbReference type="Gene3D" id="3.30.750.24">
    <property type="entry name" value="STAS domain"/>
    <property type="match status" value="2"/>
</dbReference>
<dbReference type="SUPFAM" id="SSF52091">
    <property type="entry name" value="SpoIIaa-like"/>
    <property type="match status" value="2"/>
</dbReference>
<proteinExistence type="predicted"/>
<evidence type="ECO:0000313" key="1">
    <source>
        <dbReference type="EMBL" id="GAB37357.1"/>
    </source>
</evidence>
<sequence length="316" mass="33641">MSLAHETFAEFDDQTADVRVSGRLDVTSRLCDDVAGACAAGARPVLVDVGDLSGVTPSGMAELMHAVRWARSRRADLRVHGKSVALLDALDALDLGRVMVLYTDRTAAIDRDHGRVETVTRTTRFTRRRRLPPVARATPDASVWPSSGRDETVPAPAEVVTRLDVDRSVHSDSPAAVDDREAVGAVDGGASGIADVAVSGLWGVSSSVHHQVGRLCASGAKLVLVDVGGVSSVTPSGMADLMHAVRSARRLRADLRIFGHSPAVADAFDALELGKILVLYPDRSAALICDRRVPDTRSRGLRLMRTGKRSRSEGSN</sequence>
<dbReference type="InterPro" id="IPR052746">
    <property type="entry name" value="MlaB_ABC_Transporter"/>
</dbReference>
<dbReference type="InterPro" id="IPR036513">
    <property type="entry name" value="STAS_dom_sf"/>
</dbReference>
<keyword evidence="2" id="KW-1185">Reference proteome</keyword>
<dbReference type="PANTHER" id="PTHR35849:SF2">
    <property type="entry name" value="BLR2341 PROTEIN"/>
    <property type="match status" value="1"/>
</dbReference>